<evidence type="ECO:0000256" key="4">
    <source>
        <dbReference type="ARBA" id="ARBA00022679"/>
    </source>
</evidence>
<dbReference type="GO" id="GO:0008658">
    <property type="term" value="F:penicillin binding"/>
    <property type="evidence" value="ECO:0007669"/>
    <property type="project" value="InterPro"/>
</dbReference>
<keyword evidence="10" id="KW-0472">Membrane</keyword>
<dbReference type="PANTHER" id="PTHR32282:SF33">
    <property type="entry name" value="PEPTIDOGLYCAN GLYCOSYLTRANSFERASE"/>
    <property type="match status" value="1"/>
</dbReference>
<evidence type="ECO:0000259" key="12">
    <source>
        <dbReference type="Pfam" id="PF00912"/>
    </source>
</evidence>
<dbReference type="InterPro" id="IPR001264">
    <property type="entry name" value="Glyco_trans_51"/>
</dbReference>
<protein>
    <submittedName>
        <fullName evidence="13">Penicillin-binding protein</fullName>
    </submittedName>
</protein>
<name>A0A7W1XQI9_9BACL</name>
<evidence type="ECO:0000256" key="3">
    <source>
        <dbReference type="ARBA" id="ARBA00022676"/>
    </source>
</evidence>
<evidence type="ECO:0000313" key="14">
    <source>
        <dbReference type="Proteomes" id="UP000538292"/>
    </source>
</evidence>
<dbReference type="Pfam" id="PF00905">
    <property type="entry name" value="Transpeptidase"/>
    <property type="match status" value="1"/>
</dbReference>
<dbReference type="PANTHER" id="PTHR32282">
    <property type="entry name" value="BINDING PROTEIN TRANSPEPTIDASE, PUTATIVE-RELATED"/>
    <property type="match status" value="1"/>
</dbReference>
<keyword evidence="3" id="KW-0328">Glycosyltransferase</keyword>
<evidence type="ECO:0000256" key="7">
    <source>
        <dbReference type="ARBA" id="ARBA00034000"/>
    </source>
</evidence>
<evidence type="ECO:0000256" key="1">
    <source>
        <dbReference type="ARBA" id="ARBA00022645"/>
    </source>
</evidence>
<evidence type="ECO:0000256" key="9">
    <source>
        <dbReference type="SAM" id="MobiDB-lite"/>
    </source>
</evidence>
<dbReference type="Proteomes" id="UP000538292">
    <property type="component" value="Unassembled WGS sequence"/>
</dbReference>
<keyword evidence="2" id="KW-0645">Protease</keyword>
<comment type="catalytic activity">
    <reaction evidence="8">
        <text>[GlcNAc-(1-&gt;4)-Mur2Ac(oyl-L-Ala-gamma-D-Glu-L-Lys-D-Ala-D-Ala)](n)-di-trans,octa-cis-undecaprenyl diphosphate + beta-D-GlcNAc-(1-&gt;4)-Mur2Ac(oyl-L-Ala-gamma-D-Glu-L-Lys-D-Ala-D-Ala)-di-trans,octa-cis-undecaprenyl diphosphate = [GlcNAc-(1-&gt;4)-Mur2Ac(oyl-L-Ala-gamma-D-Glu-L-Lys-D-Ala-D-Ala)](n+1)-di-trans,octa-cis-undecaprenyl diphosphate + di-trans,octa-cis-undecaprenyl diphosphate + H(+)</text>
        <dbReference type="Rhea" id="RHEA:23708"/>
        <dbReference type="Rhea" id="RHEA-COMP:9602"/>
        <dbReference type="Rhea" id="RHEA-COMP:9603"/>
        <dbReference type="ChEBI" id="CHEBI:15378"/>
        <dbReference type="ChEBI" id="CHEBI:58405"/>
        <dbReference type="ChEBI" id="CHEBI:60033"/>
        <dbReference type="ChEBI" id="CHEBI:78435"/>
        <dbReference type="EC" id="2.4.99.28"/>
    </reaction>
</comment>
<dbReference type="SUPFAM" id="SSF56601">
    <property type="entry name" value="beta-lactamase/transpeptidase-like"/>
    <property type="match status" value="1"/>
</dbReference>
<evidence type="ECO:0000256" key="10">
    <source>
        <dbReference type="SAM" id="Phobius"/>
    </source>
</evidence>
<dbReference type="InterPro" id="IPR036950">
    <property type="entry name" value="PBP_transglycosylase"/>
</dbReference>
<dbReference type="Pfam" id="PF00912">
    <property type="entry name" value="Transgly"/>
    <property type="match status" value="1"/>
</dbReference>
<keyword evidence="5" id="KW-0378">Hydrolase</keyword>
<dbReference type="InterPro" id="IPR012338">
    <property type="entry name" value="Beta-lactam/transpept-like"/>
</dbReference>
<feature type="region of interest" description="Disordered" evidence="9">
    <location>
        <begin position="707"/>
        <end position="779"/>
    </location>
</feature>
<dbReference type="AlphaFoldDB" id="A0A7W1XQI9"/>
<keyword evidence="6" id="KW-0511">Multifunctional enzyme</keyword>
<dbReference type="GO" id="GO:0008955">
    <property type="term" value="F:peptidoglycan glycosyltransferase activity"/>
    <property type="evidence" value="ECO:0007669"/>
    <property type="project" value="UniProtKB-EC"/>
</dbReference>
<dbReference type="GO" id="GO:0006508">
    <property type="term" value="P:proteolysis"/>
    <property type="evidence" value="ECO:0007669"/>
    <property type="project" value="UniProtKB-KW"/>
</dbReference>
<dbReference type="RefSeq" id="WP_181737936.1">
    <property type="nucleotide sequence ID" value="NZ_JACEOL010000009.1"/>
</dbReference>
<dbReference type="GO" id="GO:0009252">
    <property type="term" value="P:peptidoglycan biosynthetic process"/>
    <property type="evidence" value="ECO:0007669"/>
    <property type="project" value="TreeGrafter"/>
</dbReference>
<comment type="catalytic activity">
    <reaction evidence="7">
        <text>Preferential cleavage: (Ac)2-L-Lys-D-Ala-|-D-Ala. Also transpeptidation of peptidyl-alanyl moieties that are N-acyl substituents of D-alanine.</text>
        <dbReference type="EC" id="3.4.16.4"/>
    </reaction>
</comment>
<feature type="compositionally biased region" description="Pro residues" evidence="9">
    <location>
        <begin position="730"/>
        <end position="742"/>
    </location>
</feature>
<evidence type="ECO:0000259" key="11">
    <source>
        <dbReference type="Pfam" id="PF00905"/>
    </source>
</evidence>
<evidence type="ECO:0000256" key="8">
    <source>
        <dbReference type="ARBA" id="ARBA00049902"/>
    </source>
</evidence>
<feature type="transmembrane region" description="Helical" evidence="10">
    <location>
        <begin position="23"/>
        <end position="51"/>
    </location>
</feature>
<evidence type="ECO:0000256" key="2">
    <source>
        <dbReference type="ARBA" id="ARBA00022670"/>
    </source>
</evidence>
<evidence type="ECO:0000256" key="6">
    <source>
        <dbReference type="ARBA" id="ARBA00023268"/>
    </source>
</evidence>
<comment type="caution">
    <text evidence="13">The sequence shown here is derived from an EMBL/GenBank/DDBJ whole genome shotgun (WGS) entry which is preliminary data.</text>
</comment>
<feature type="domain" description="Glycosyl transferase family 51" evidence="12">
    <location>
        <begin position="99"/>
        <end position="272"/>
    </location>
</feature>
<keyword evidence="4" id="KW-0808">Transferase</keyword>
<feature type="compositionally biased region" description="Basic and acidic residues" evidence="9">
    <location>
        <begin position="707"/>
        <end position="726"/>
    </location>
</feature>
<proteinExistence type="predicted"/>
<feature type="compositionally biased region" description="Gly residues" evidence="9">
    <location>
        <begin position="750"/>
        <end position="767"/>
    </location>
</feature>
<keyword evidence="10" id="KW-0812">Transmembrane</keyword>
<dbReference type="EMBL" id="JACEOL010000009">
    <property type="protein sequence ID" value="MBA4601464.1"/>
    <property type="molecule type" value="Genomic_DNA"/>
</dbReference>
<dbReference type="InterPro" id="IPR023346">
    <property type="entry name" value="Lysozyme-like_dom_sf"/>
</dbReference>
<dbReference type="GO" id="GO:0009002">
    <property type="term" value="F:serine-type D-Ala-D-Ala carboxypeptidase activity"/>
    <property type="evidence" value="ECO:0007669"/>
    <property type="project" value="UniProtKB-EC"/>
</dbReference>
<keyword evidence="1" id="KW-0121">Carboxypeptidase</keyword>
<feature type="compositionally biased region" description="Low complexity" evidence="9">
    <location>
        <begin position="768"/>
        <end position="779"/>
    </location>
</feature>
<dbReference type="SUPFAM" id="SSF53955">
    <property type="entry name" value="Lysozyme-like"/>
    <property type="match status" value="1"/>
</dbReference>
<dbReference type="Gene3D" id="3.40.710.10">
    <property type="entry name" value="DD-peptidase/beta-lactamase superfamily"/>
    <property type="match status" value="1"/>
</dbReference>
<reference evidence="13 14" key="1">
    <citation type="submission" date="2020-07" db="EMBL/GenBank/DDBJ databases">
        <title>Thermoactinomyces phylogeny.</title>
        <authorList>
            <person name="Dunlap C."/>
        </authorList>
    </citation>
    <scope>NUCLEOTIDE SEQUENCE [LARGE SCALE GENOMIC DNA]</scope>
    <source>
        <strain evidence="13 14">AMNI-1</strain>
    </source>
</reference>
<evidence type="ECO:0000313" key="13">
    <source>
        <dbReference type="EMBL" id="MBA4601464.1"/>
    </source>
</evidence>
<organism evidence="13 14">
    <name type="scientific">Thermoactinomyces mirandus</name>
    <dbReference type="NCBI Taxonomy" id="2756294"/>
    <lineage>
        <taxon>Bacteria</taxon>
        <taxon>Bacillati</taxon>
        <taxon>Bacillota</taxon>
        <taxon>Bacilli</taxon>
        <taxon>Bacillales</taxon>
        <taxon>Thermoactinomycetaceae</taxon>
        <taxon>Thermoactinomyces</taxon>
    </lineage>
</organism>
<accession>A0A7W1XQI9</accession>
<keyword evidence="14" id="KW-1185">Reference proteome</keyword>
<keyword evidence="10" id="KW-1133">Transmembrane helix</keyword>
<dbReference type="InterPro" id="IPR050396">
    <property type="entry name" value="Glycosyltr_51/Transpeptidase"/>
</dbReference>
<dbReference type="Gene3D" id="1.10.3810.10">
    <property type="entry name" value="Biosynthetic peptidoglycan transglycosylase-like"/>
    <property type="match status" value="1"/>
</dbReference>
<sequence>MKSRSARYAKDSNRSKLIKWTRLAFYSLFVFILIIAFGTVGVGAGIVSAMVKDEKVRDREDFKKDLNSLFENSYAYFSNTDESGNPIRIGAFRNEGDVRKLIKSVNDAGPHLVDAFISTEDKDFYNHNGIVPRSILRAAFQQLVNAEVTTGGSTITQQLVRRVILEDFDKDLARKSKEIVLAIRLDSLLEKNEILVYYMNSVYFGKGANNQNLYGVQAAANGIFGVQAKDLNLAQAAYIAGMVQRPNAYNPFGGNDNLKRGLKRMKLVLNEMLENDKITKQQYNEALKFDIKKSLAKPNPESNSYVNYPFIMYALEEEAAELLMKKDGLDIKALSEQGKYRATLQKYIERLQTQGYHVYSTIDKNMYEAVNKEATKSLSFHPRKYGKFEDHEQLGAVLLDNQTGAVLAFVSSTDRKGNQKDHAFNSLNQPGSSIKPLIVYGPAIENKVVSPNTKVLDEKMPRGDGSGYYQNASQKYHGPVTVREALKWSYNIPAIKVFNHLGHDTGFDYLRKLNIPPHPNDGESAAIGGQTKGYSVARMTAAFATFGNQGKYNPPHLVTKITDADGKVIYEYENENQKIFSPQTSYQVTDMLRDVVNGGTGTYIGSRINGYDLAGKTGTTSDERDLWFIGYTPQISLGVWSGYDYNFPMSHNDSFSKRAWVNIFKAAAKAAPHYFDKNARFKNPGGLFYGVECLECDRIKKHIEDEKIKEEEKKKNEKDKQKHPNDPNDPNQPEPHEPPVIFPPDEDPLPGGGGEDGGDPGYGGNPNNGGQPPGQEDST</sequence>
<dbReference type="GO" id="GO:0030288">
    <property type="term" value="C:outer membrane-bounded periplasmic space"/>
    <property type="evidence" value="ECO:0007669"/>
    <property type="project" value="TreeGrafter"/>
</dbReference>
<feature type="domain" description="Penicillin-binding protein transpeptidase" evidence="11">
    <location>
        <begin position="395"/>
        <end position="634"/>
    </location>
</feature>
<gene>
    <name evidence="13" type="ORF">H2C83_03835</name>
</gene>
<evidence type="ECO:0000256" key="5">
    <source>
        <dbReference type="ARBA" id="ARBA00022801"/>
    </source>
</evidence>
<dbReference type="InterPro" id="IPR001460">
    <property type="entry name" value="PCN-bd_Tpept"/>
</dbReference>